<gene>
    <name evidence="1" type="ORF">BU25DRAFT_419851</name>
</gene>
<protein>
    <submittedName>
        <fullName evidence="1">Uncharacterized protein</fullName>
    </submittedName>
</protein>
<evidence type="ECO:0000313" key="2">
    <source>
        <dbReference type="Proteomes" id="UP000799754"/>
    </source>
</evidence>
<proteinExistence type="predicted"/>
<comment type="caution">
    <text evidence="1">The sequence shown here is derived from an EMBL/GenBank/DDBJ whole genome shotgun (WGS) entry which is preliminary data.</text>
</comment>
<sequence>MFAPCDHHDSVSKPANAQSLAPSRATQPQRNQRYYRNQYQRDLNRMQAVVRQSQGHYEARMPVPVLSPPSKPTGSIVPLPAEALSQYSPEGAPRDLVGIRAPSCFVGSRPLYPDPPVASHQDDCQNRTSPEPSSRQRLQSLTSQPTSTPHRRSYISHPPPVDLSHSHQDKDLPSPPPIPEVEPPSQVSWGCANRPQYCQARTS</sequence>
<keyword evidence="2" id="KW-1185">Reference proteome</keyword>
<accession>A0ACB6S5K4</accession>
<name>A0ACB6S5K4_9PLEO</name>
<organism evidence="1 2">
    <name type="scientific">Macroventuria anomochaeta</name>
    <dbReference type="NCBI Taxonomy" id="301207"/>
    <lineage>
        <taxon>Eukaryota</taxon>
        <taxon>Fungi</taxon>
        <taxon>Dikarya</taxon>
        <taxon>Ascomycota</taxon>
        <taxon>Pezizomycotina</taxon>
        <taxon>Dothideomycetes</taxon>
        <taxon>Pleosporomycetidae</taxon>
        <taxon>Pleosporales</taxon>
        <taxon>Pleosporineae</taxon>
        <taxon>Didymellaceae</taxon>
        <taxon>Macroventuria</taxon>
    </lineage>
</organism>
<reference evidence="1" key="1">
    <citation type="journal article" date="2020" name="Stud. Mycol.">
        <title>101 Dothideomycetes genomes: a test case for predicting lifestyles and emergence of pathogens.</title>
        <authorList>
            <person name="Haridas S."/>
            <person name="Albert R."/>
            <person name="Binder M."/>
            <person name="Bloem J."/>
            <person name="Labutti K."/>
            <person name="Salamov A."/>
            <person name="Andreopoulos B."/>
            <person name="Baker S."/>
            <person name="Barry K."/>
            <person name="Bills G."/>
            <person name="Bluhm B."/>
            <person name="Cannon C."/>
            <person name="Castanera R."/>
            <person name="Culley D."/>
            <person name="Daum C."/>
            <person name="Ezra D."/>
            <person name="Gonzalez J."/>
            <person name="Henrissat B."/>
            <person name="Kuo A."/>
            <person name="Liang C."/>
            <person name="Lipzen A."/>
            <person name="Lutzoni F."/>
            <person name="Magnuson J."/>
            <person name="Mondo S."/>
            <person name="Nolan M."/>
            <person name="Ohm R."/>
            <person name="Pangilinan J."/>
            <person name="Park H.-J."/>
            <person name="Ramirez L."/>
            <person name="Alfaro M."/>
            <person name="Sun H."/>
            <person name="Tritt A."/>
            <person name="Yoshinaga Y."/>
            <person name="Zwiers L.-H."/>
            <person name="Turgeon B."/>
            <person name="Goodwin S."/>
            <person name="Spatafora J."/>
            <person name="Crous P."/>
            <person name="Grigoriev I."/>
        </authorList>
    </citation>
    <scope>NUCLEOTIDE SEQUENCE</scope>
    <source>
        <strain evidence="1">CBS 525.71</strain>
    </source>
</reference>
<dbReference type="Proteomes" id="UP000799754">
    <property type="component" value="Unassembled WGS sequence"/>
</dbReference>
<evidence type="ECO:0000313" key="1">
    <source>
        <dbReference type="EMBL" id="KAF2629541.1"/>
    </source>
</evidence>
<dbReference type="EMBL" id="MU006709">
    <property type="protein sequence ID" value="KAF2629541.1"/>
    <property type="molecule type" value="Genomic_DNA"/>
</dbReference>